<feature type="compositionally biased region" description="Basic and acidic residues" evidence="1">
    <location>
        <begin position="534"/>
        <end position="551"/>
    </location>
</feature>
<feature type="region of interest" description="Disordered" evidence="1">
    <location>
        <begin position="1203"/>
        <end position="1302"/>
    </location>
</feature>
<feature type="compositionally biased region" description="Low complexity" evidence="1">
    <location>
        <begin position="53"/>
        <end position="73"/>
    </location>
</feature>
<feature type="region of interest" description="Disordered" evidence="1">
    <location>
        <begin position="624"/>
        <end position="851"/>
    </location>
</feature>
<feature type="compositionally biased region" description="Basic and acidic residues" evidence="1">
    <location>
        <begin position="807"/>
        <end position="818"/>
    </location>
</feature>
<feature type="region of interest" description="Disordered" evidence="1">
    <location>
        <begin position="454"/>
        <end position="477"/>
    </location>
</feature>
<feature type="region of interest" description="Disordered" evidence="1">
    <location>
        <begin position="1517"/>
        <end position="1592"/>
    </location>
</feature>
<feature type="compositionally biased region" description="Polar residues" evidence="1">
    <location>
        <begin position="1400"/>
        <end position="1412"/>
    </location>
</feature>
<feature type="region of interest" description="Disordered" evidence="1">
    <location>
        <begin position="508"/>
        <end position="585"/>
    </location>
</feature>
<feature type="compositionally biased region" description="Basic and acidic residues" evidence="1">
    <location>
        <begin position="508"/>
        <end position="517"/>
    </location>
</feature>
<protein>
    <recommendedName>
        <fullName evidence="4">Protein MODIFIER OF SNC1 1</fullName>
    </recommendedName>
</protein>
<sequence>MASSMYSGDRRWKRGTLTPIGKIVVPKPINLPSQRLENHGLDPSVEIVPKGTLSWGSKSSSASNAWGSSSLSPTGGGTGSPTHLSGRPSSGSGTRPSTASSDRIHEPIANTSGQNSRPSSASGALATNQTSLTSLRPRSAETRPGSSQLSRFAEPSEHSVAWNAAGTAEKLGVMPPKNDEFSLTSGDFPTLGSAKENSGKNADSQGFEALRNLKSGGVFIGYLICYSDCLVAADTDQRLHGRPGSSSGGGTTKERIETSVAGDASVHANAKSGTVNSWKRDNPPYSDDGGRPGMEKWQGNSQPYPNASVPSQHYDAWHGAPLNNPQGGVWFRGPPGGPPGGPGGPPYGNPVAPGGFPMEPFPYYRPQIPAAGLANPQPVPPPVAGPRGHHPMNGDMYRPHMPDAYMRPGMPIRPGFYHGPVPFEGYYNPPMGYCSSNERDVPFMGMAAGPSVYNRYSGQNTPEPGNSHGRSTGHGPANQTLIAEKVESGHPQDTRGPYKVLLKQHDGWDGKNEEQRSEGSGGDQPRASSWENNWRPDHRNDGERDLRKPALGEEASSQTFDDQCTSASVPAQVKSHGSAGNMKPVDDISVKKLETEALGLSKTHPLPAGAKDSSLIQKIEGLNAKARASDGRSDGTSISSGDRQLNKFQGNPKAHQTETAAHASHVSGISGGDKRLDATAGVRTTMSRRSTQGMQGKGDYHGRGRLNTQEADRWQNKSSNADSPVIPSTHLETSNVEHAHHTSVEATEKPASYPHGRGEGESVPPDLDSNDSQAQRAKMRELARQRTRQLQEEEEERTRKQLAKAHAKLEELNRRTHAVEGSTQKLENASSAIQSKQEESQTSGETVIAGRRYGPTKSALGSKLNNVAEFNEGSATRFEESPISSSEQFLDAPKSSRREHVMMHEQSVPLQREDTGANSAHHNFSSQVHESNSSKPRRMGFKQKQTNPSEKISTEKFVSAATSINEALKNQSDAADQVTVSLGVAVNEVVLTGDSSLPVNSNANADSSGHARKKNNRNGKNKHKVEDASPVAALPSSASKENIANTSVDGGKPKAAKFELDPSSFQLPTISKGADQSTDQHSSLPNEEIHGRVNNQWKPQQSRRMPRNPPVNRSTERSHGSDAVVWAPVRSQSKTEVTDEASPKNVVEAVSVAVKSDHQVQNNSKNKRAEMERYVPKPVAKEMAQQGSSHQPLAATINQTASDETTVRADTGSQGVDSPQSAGVAVGKAGYATESMNGSSRQNKQGKAHGSWWQRVSTESTSVQGLQDGPTNASNLGQYVQKSNEHSQRPDMSSVKEQPNSFDEWDTSDGWGISNTSNTVEPGSVTVIKDQGVIARGKRHAFKGHKSMGNNHDLVQKKNHGGDADKIYAQSSVSEMSQTDLPAASKENRGIGERLVSHWQPKSQAFSASNQRGNRHNGGQTFGDEINRTSRKESSTQDGVLPPMHKDTSEIAGQHHRGQSNSKRSNADETPDLGQSEAKRERKPAPRGRPHSPNQGPINQVEPAPVGLDARHEQQMASGFRRSGHQNSRFGRGQESRGDWNYSGQDNSQHNPPANRERQRHNSHYEYQPVGPYNKSNNSEGPKDGTHQNTGARRWLAHPVFRVVAKFDDERAKMWGVAWGWY</sequence>
<feature type="compositionally biased region" description="Low complexity" evidence="1">
    <location>
        <begin position="80"/>
        <end position="101"/>
    </location>
</feature>
<organism evidence="2 3">
    <name type="scientific">Ziziphus jujuba var. spinosa</name>
    <dbReference type="NCBI Taxonomy" id="714518"/>
    <lineage>
        <taxon>Eukaryota</taxon>
        <taxon>Viridiplantae</taxon>
        <taxon>Streptophyta</taxon>
        <taxon>Embryophyta</taxon>
        <taxon>Tracheophyta</taxon>
        <taxon>Spermatophyta</taxon>
        <taxon>Magnoliopsida</taxon>
        <taxon>eudicotyledons</taxon>
        <taxon>Gunneridae</taxon>
        <taxon>Pentapetalae</taxon>
        <taxon>rosids</taxon>
        <taxon>fabids</taxon>
        <taxon>Rosales</taxon>
        <taxon>Rhamnaceae</taxon>
        <taxon>Paliureae</taxon>
        <taxon>Ziziphus</taxon>
    </lineage>
</organism>
<feature type="compositionally biased region" description="Polar residues" evidence="1">
    <location>
        <begin position="634"/>
        <end position="649"/>
    </location>
</feature>
<feature type="compositionally biased region" description="Basic and acidic residues" evidence="1">
    <location>
        <begin position="894"/>
        <end position="903"/>
    </location>
</feature>
<feature type="compositionally biased region" description="Polar residues" evidence="1">
    <location>
        <begin position="1211"/>
        <end position="1221"/>
    </location>
</feature>
<dbReference type="EMBL" id="JAEACU010000005">
    <property type="protein sequence ID" value="KAH7528437.1"/>
    <property type="molecule type" value="Genomic_DNA"/>
</dbReference>
<feature type="compositionally biased region" description="Polar residues" evidence="1">
    <location>
        <begin position="109"/>
        <end position="136"/>
    </location>
</feature>
<feature type="region of interest" description="Disordered" evidence="1">
    <location>
        <begin position="171"/>
        <end position="202"/>
    </location>
</feature>
<feature type="compositionally biased region" description="Basic and acidic residues" evidence="1">
    <location>
        <begin position="1425"/>
        <end position="1435"/>
    </location>
</feature>
<feature type="compositionally biased region" description="Polar residues" evidence="1">
    <location>
        <begin position="555"/>
        <end position="569"/>
    </location>
</feature>
<evidence type="ECO:0000256" key="1">
    <source>
        <dbReference type="SAM" id="MobiDB-lite"/>
    </source>
</evidence>
<reference evidence="2" key="1">
    <citation type="journal article" date="2021" name="Front. Plant Sci.">
        <title>Chromosome-Scale Genome Assembly for Chinese Sour Jujube and Insights Into Its Genome Evolution and Domestication Signature.</title>
        <authorList>
            <person name="Shen L.-Y."/>
            <person name="Luo H."/>
            <person name="Wang X.-L."/>
            <person name="Wang X.-M."/>
            <person name="Qiu X.-J."/>
            <person name="Liu H."/>
            <person name="Zhou S.-S."/>
            <person name="Jia K.-H."/>
            <person name="Nie S."/>
            <person name="Bao Y.-T."/>
            <person name="Zhang R.-G."/>
            <person name="Yun Q.-Z."/>
            <person name="Chai Y.-H."/>
            <person name="Lu J.-Y."/>
            <person name="Li Y."/>
            <person name="Zhao S.-W."/>
            <person name="Mao J.-F."/>
            <person name="Jia S.-G."/>
            <person name="Mao Y.-M."/>
        </authorList>
    </citation>
    <scope>NUCLEOTIDE SEQUENCE</scope>
    <source>
        <strain evidence="2">AT0</strain>
        <tissue evidence="2">Leaf</tissue>
    </source>
</reference>
<accession>A0A978VDJ8</accession>
<feature type="region of interest" description="Disordered" evidence="1">
    <location>
        <begin position="1397"/>
        <end position="1503"/>
    </location>
</feature>
<feature type="compositionally biased region" description="Basic and acidic residues" evidence="1">
    <location>
        <begin position="735"/>
        <end position="748"/>
    </location>
</feature>
<feature type="compositionally biased region" description="Polar residues" evidence="1">
    <location>
        <begin position="916"/>
        <end position="934"/>
    </location>
</feature>
<evidence type="ECO:0000313" key="3">
    <source>
        <dbReference type="Proteomes" id="UP000813462"/>
    </source>
</evidence>
<dbReference type="PANTHER" id="PTHR34805">
    <property type="entry name" value="PROTEIN MODIFIER OF SNC1 1"/>
    <property type="match status" value="1"/>
</dbReference>
<feature type="compositionally biased region" description="Basic residues" evidence="1">
    <location>
        <begin position="1010"/>
        <end position="1023"/>
    </location>
</feature>
<feature type="compositionally biased region" description="Polar residues" evidence="1">
    <location>
        <begin position="1542"/>
        <end position="1552"/>
    </location>
</feature>
<feature type="compositionally biased region" description="Polar residues" evidence="1">
    <location>
        <begin position="1234"/>
        <end position="1245"/>
    </location>
</feature>
<proteinExistence type="predicted"/>
<dbReference type="InterPro" id="IPR038808">
    <property type="entry name" value="MOS1-like"/>
</dbReference>
<feature type="region of interest" description="Disordered" evidence="1">
    <location>
        <begin position="915"/>
        <end position="954"/>
    </location>
</feature>
<feature type="region of interest" description="Disordered" evidence="1">
    <location>
        <begin position="874"/>
        <end position="903"/>
    </location>
</feature>
<dbReference type="PANTHER" id="PTHR34805:SF1">
    <property type="entry name" value="PROTEIN MODIFIER OF SNC1 1"/>
    <property type="match status" value="1"/>
</dbReference>
<comment type="caution">
    <text evidence="2">The sequence shown here is derived from an EMBL/GenBank/DDBJ whole genome shotgun (WGS) entry which is preliminary data.</text>
</comment>
<dbReference type="GO" id="GO:0040029">
    <property type="term" value="P:epigenetic regulation of gene expression"/>
    <property type="evidence" value="ECO:0007669"/>
    <property type="project" value="TreeGrafter"/>
</dbReference>
<feature type="compositionally biased region" description="Basic and acidic residues" evidence="1">
    <location>
        <begin position="278"/>
        <end position="294"/>
    </location>
</feature>
<feature type="compositionally biased region" description="Polar residues" evidence="1">
    <location>
        <begin position="1093"/>
        <end position="1103"/>
    </location>
</feature>
<feature type="compositionally biased region" description="Polar residues" evidence="1">
    <location>
        <begin position="1254"/>
        <end position="1282"/>
    </location>
</feature>
<name>A0A978VDJ8_ZIZJJ</name>
<feature type="region of interest" description="Disordered" evidence="1">
    <location>
        <begin position="994"/>
        <end position="1122"/>
    </location>
</feature>
<dbReference type="Proteomes" id="UP000813462">
    <property type="component" value="Unassembled WGS sequence"/>
</dbReference>
<feature type="compositionally biased region" description="Polar residues" evidence="1">
    <location>
        <begin position="682"/>
        <end position="694"/>
    </location>
</feature>
<feature type="compositionally biased region" description="Pro residues" evidence="1">
    <location>
        <begin position="335"/>
        <end position="348"/>
    </location>
</feature>
<feature type="compositionally biased region" description="Polar residues" evidence="1">
    <location>
        <begin position="994"/>
        <end position="1007"/>
    </location>
</feature>
<feature type="compositionally biased region" description="Low complexity" evidence="1">
    <location>
        <begin position="1028"/>
        <end position="1039"/>
    </location>
</feature>
<evidence type="ECO:0000313" key="2">
    <source>
        <dbReference type="EMBL" id="KAH7528437.1"/>
    </source>
</evidence>
<gene>
    <name evidence="2" type="ORF">FEM48_Zijuj05G0072000</name>
</gene>
<feature type="compositionally biased region" description="Polar residues" evidence="1">
    <location>
        <begin position="454"/>
        <end position="470"/>
    </location>
</feature>
<feature type="compositionally biased region" description="Polar residues" evidence="1">
    <location>
        <begin position="821"/>
        <end position="845"/>
    </location>
</feature>
<feature type="region of interest" description="Disordered" evidence="1">
    <location>
        <begin position="260"/>
        <end position="352"/>
    </location>
</feature>
<feature type="compositionally biased region" description="Polar residues" evidence="1">
    <location>
        <begin position="1063"/>
        <end position="1085"/>
    </location>
</feature>
<evidence type="ECO:0008006" key="4">
    <source>
        <dbReference type="Google" id="ProtNLM"/>
    </source>
</evidence>
<feature type="region of interest" description="Disordered" evidence="1">
    <location>
        <begin position="53"/>
        <end position="158"/>
    </location>
</feature>
<feature type="compositionally biased region" description="Polar residues" evidence="1">
    <location>
        <begin position="298"/>
        <end position="311"/>
    </location>
</feature>